<dbReference type="PROSITE" id="PS51886">
    <property type="entry name" value="TLDC"/>
    <property type="match status" value="1"/>
</dbReference>
<reference evidence="13" key="1">
    <citation type="submission" date="2025-08" db="UniProtKB">
        <authorList>
            <consortium name="RefSeq"/>
        </authorList>
    </citation>
    <scope>IDENTIFICATION</scope>
    <source>
        <tissue evidence="13">Muscle</tissue>
    </source>
</reference>
<evidence type="ECO:0000256" key="10">
    <source>
        <dbReference type="SAM" id="MobiDB-lite"/>
    </source>
</evidence>
<feature type="domain" description="TLDc" evidence="11">
    <location>
        <begin position="252"/>
        <end position="418"/>
    </location>
</feature>
<sequence length="474" mass="53593">MGAQPSKDLELEEYLSYFSLEERAKLEQTFKQILGEKCDSAIDCFNLDQLHRHLEPFLPALMIERLHDEMANVLNKSESHNRLVNYRSFVAAMAHLLKGNVHEKSHIVRRLATERKDSVSSPELLKFVEEMLSAFILIITDTPQFISWRLGVTEASTEHLSLLLLHDLLYKDYPHTDVQHQHVSDQVYTETDIEIWLTKCSLMVMVLEMVFRACFKVLSESSLQEAAASQSQNYGFQPLPFCVGVDWKRFKTLLDIPSVLLLNSHIPPAYRSTWHLLFSSNVHGESFSSMLTRVVCQGPSILLVRDKNGYVFGGFASEAWEPSTKFSGTADSFVFTLVPRMGVYLATGYNSNFMYLAVNQQTFPNGMGLGGQLNNFGIWLDANFDHGHSTAGCTTFNSPQLSAESHFRVDVVEVWRIGPEVVKDKVQRLDPSILDIDPEAKAMLSLINKGPVSEGLREKDPMADMPEEKNLLPL</sequence>
<evidence type="ECO:0000313" key="12">
    <source>
        <dbReference type="Proteomes" id="UP000694941"/>
    </source>
</evidence>
<evidence type="ECO:0000256" key="8">
    <source>
        <dbReference type="ARBA" id="ARBA00041780"/>
    </source>
</evidence>
<evidence type="ECO:0000256" key="5">
    <source>
        <dbReference type="ARBA" id="ARBA00023136"/>
    </source>
</evidence>
<dbReference type="InterPro" id="IPR011992">
    <property type="entry name" value="EF-hand-dom_pair"/>
</dbReference>
<evidence type="ECO:0000256" key="2">
    <source>
        <dbReference type="ARBA" id="ARBA00004371"/>
    </source>
</evidence>
<organism evidence="12 13">
    <name type="scientific">Limulus polyphemus</name>
    <name type="common">Atlantic horseshoe crab</name>
    <dbReference type="NCBI Taxonomy" id="6850"/>
    <lineage>
        <taxon>Eukaryota</taxon>
        <taxon>Metazoa</taxon>
        <taxon>Ecdysozoa</taxon>
        <taxon>Arthropoda</taxon>
        <taxon>Chelicerata</taxon>
        <taxon>Merostomata</taxon>
        <taxon>Xiphosura</taxon>
        <taxon>Limulidae</taxon>
        <taxon>Limulus</taxon>
    </lineage>
</organism>
<dbReference type="SMART" id="SM00584">
    <property type="entry name" value="TLDc"/>
    <property type="match status" value="1"/>
</dbReference>
<dbReference type="Proteomes" id="UP000694941">
    <property type="component" value="Unplaced"/>
</dbReference>
<evidence type="ECO:0000256" key="1">
    <source>
        <dbReference type="ARBA" id="ARBA00004370"/>
    </source>
</evidence>
<keyword evidence="5" id="KW-0472">Membrane</keyword>
<dbReference type="SUPFAM" id="SSF47473">
    <property type="entry name" value="EF-hand"/>
    <property type="match status" value="1"/>
</dbReference>
<evidence type="ECO:0000256" key="3">
    <source>
        <dbReference type="ARBA" id="ARBA00004496"/>
    </source>
</evidence>
<comment type="subcellular location">
    <subcellularLocation>
        <location evidence="3">Cytoplasm</location>
    </subcellularLocation>
    <subcellularLocation>
        <location evidence="2">Lysosome</location>
    </subcellularLocation>
    <subcellularLocation>
        <location evidence="1">Membrane</location>
    </subcellularLocation>
</comment>
<dbReference type="GeneID" id="106463389"/>
<name>A0ABM1BBV8_LIMPO</name>
<dbReference type="PANTHER" id="PTHR23354">
    <property type="entry name" value="NUCLEOLAR PROTEIN 7/ESTROGEN RECEPTOR COACTIVATOR-RELATED"/>
    <property type="match status" value="1"/>
</dbReference>
<gene>
    <name evidence="13" type="primary">LOC106463389</name>
</gene>
<dbReference type="Gene3D" id="1.10.238.10">
    <property type="entry name" value="EF-hand"/>
    <property type="match status" value="1"/>
</dbReference>
<evidence type="ECO:0000256" key="6">
    <source>
        <dbReference type="ARBA" id="ARBA00023228"/>
    </source>
</evidence>
<evidence type="ECO:0000256" key="7">
    <source>
        <dbReference type="ARBA" id="ARBA00039594"/>
    </source>
</evidence>
<evidence type="ECO:0000256" key="4">
    <source>
        <dbReference type="ARBA" id="ARBA00022490"/>
    </source>
</evidence>
<dbReference type="Pfam" id="PF07534">
    <property type="entry name" value="TLD"/>
    <property type="match status" value="1"/>
</dbReference>
<proteinExistence type="predicted"/>
<dbReference type="RefSeq" id="XP_013778867.1">
    <property type="nucleotide sequence ID" value="XM_013923413.2"/>
</dbReference>
<protein>
    <recommendedName>
        <fullName evidence="7">MTOR-associated protein MEAK7</fullName>
    </recommendedName>
    <alternativeName>
        <fullName evidence="9">TBC/LysM-associated domain-containing protein 1</fullName>
    </alternativeName>
    <alternativeName>
        <fullName evidence="8">TLD domain-containing protein 1</fullName>
    </alternativeName>
</protein>
<keyword evidence="4" id="KW-0963">Cytoplasm</keyword>
<feature type="region of interest" description="Disordered" evidence="10">
    <location>
        <begin position="452"/>
        <end position="474"/>
    </location>
</feature>
<feature type="compositionally biased region" description="Basic and acidic residues" evidence="10">
    <location>
        <begin position="455"/>
        <end position="474"/>
    </location>
</feature>
<evidence type="ECO:0000313" key="13">
    <source>
        <dbReference type="RefSeq" id="XP_013778867.1"/>
    </source>
</evidence>
<accession>A0ABM1BBV8</accession>
<evidence type="ECO:0000256" key="9">
    <source>
        <dbReference type="ARBA" id="ARBA00042134"/>
    </source>
</evidence>
<evidence type="ECO:0000259" key="11">
    <source>
        <dbReference type="PROSITE" id="PS51886"/>
    </source>
</evidence>
<keyword evidence="6" id="KW-0458">Lysosome</keyword>
<dbReference type="PANTHER" id="PTHR23354:SF131">
    <property type="entry name" value="MTOR-ASSOCIATED PROTEIN MEAK7"/>
    <property type="match status" value="1"/>
</dbReference>
<keyword evidence="12" id="KW-1185">Reference proteome</keyword>
<dbReference type="InterPro" id="IPR006571">
    <property type="entry name" value="TLDc_dom"/>
</dbReference>